<organism evidence="1 2">
    <name type="scientific">Cohaesibacter celericrescens</name>
    <dbReference type="NCBI Taxonomy" id="2067669"/>
    <lineage>
        <taxon>Bacteria</taxon>
        <taxon>Pseudomonadati</taxon>
        <taxon>Pseudomonadota</taxon>
        <taxon>Alphaproteobacteria</taxon>
        <taxon>Hyphomicrobiales</taxon>
        <taxon>Cohaesibacteraceae</taxon>
    </lineage>
</organism>
<sequence length="492" mass="54864">MAKFKISTPRDPDLYPLRIHEISVQIDDEVRKGDTLATFELMDGSKVRMPSPLDGIIRQIEKSGRIYMDREEIAFIEQLSIAETQLREKPKAKAQVDTGSSPLPLWKSSLSVDQVDLVERAFRQAFGSACDGDPQIHPADRAVSAGVAFGEILDFEKSAYSCVHQQDSSPTDIAIWRASHNRELCRRDGYEIKAFVDTKTSERSIFLIPAFLGPVIDCLTEFGAFKFFNLYALEEGMKKRPQTFEEAWDYVLPDARQLRTICASHSPNFDSGENRKAMAFGTSELERVLVRGFSDNKSASTALWSAYSLLVKEKLSQDIPAERPVDLHPVDFIARHGKALGSWQRDAALEQAKSSLNERAKIAGLLPTQYLTAAYAKHLEKGELSGAAKLWTRFRYPTIVGAPLLLAAAVIIAPDAFDRFFEELIDVAGNATHVISRPSKEVAVPAKSSPVEWTAQTPLSFYEPPSLKEIDNGRKPRPSEATQVAFKAWLED</sequence>
<name>A0A2N5XRT4_9HYPH</name>
<dbReference type="RefSeq" id="WP_101533773.1">
    <property type="nucleotide sequence ID" value="NZ_JBFHIU010000133.1"/>
</dbReference>
<dbReference type="AlphaFoldDB" id="A0A2N5XRT4"/>
<accession>A0A2N5XRT4</accession>
<evidence type="ECO:0000313" key="1">
    <source>
        <dbReference type="EMBL" id="PLW77236.1"/>
    </source>
</evidence>
<dbReference type="OrthoDB" id="9796567at2"/>
<proteinExistence type="predicted"/>
<dbReference type="EMBL" id="PKUQ01000017">
    <property type="protein sequence ID" value="PLW77236.1"/>
    <property type="molecule type" value="Genomic_DNA"/>
</dbReference>
<dbReference type="Proteomes" id="UP000234881">
    <property type="component" value="Unassembled WGS sequence"/>
</dbReference>
<reference evidence="1 2" key="1">
    <citation type="submission" date="2018-01" db="EMBL/GenBank/DDBJ databases">
        <title>The draft genome sequence of Cohaesibacter sp. H1304.</title>
        <authorList>
            <person name="Wang N.-N."/>
            <person name="Du Z.-J."/>
        </authorList>
    </citation>
    <scope>NUCLEOTIDE SEQUENCE [LARGE SCALE GENOMIC DNA]</scope>
    <source>
        <strain evidence="1 2">H1304</strain>
    </source>
</reference>
<comment type="caution">
    <text evidence="1">The sequence shown here is derived from an EMBL/GenBank/DDBJ whole genome shotgun (WGS) entry which is preliminary data.</text>
</comment>
<keyword evidence="2" id="KW-1185">Reference proteome</keyword>
<gene>
    <name evidence="1" type="ORF">C0081_10425</name>
</gene>
<evidence type="ECO:0000313" key="2">
    <source>
        <dbReference type="Proteomes" id="UP000234881"/>
    </source>
</evidence>
<protein>
    <submittedName>
        <fullName evidence="1">Uncharacterized protein</fullName>
    </submittedName>
</protein>